<protein>
    <submittedName>
        <fullName evidence="5">DUF3048 domain-containing protein</fullName>
    </submittedName>
</protein>
<dbReference type="InterPro" id="IPR023158">
    <property type="entry name" value="YerB-like_sf"/>
</dbReference>
<dbReference type="Pfam" id="PF17479">
    <property type="entry name" value="DUF3048_C"/>
    <property type="match status" value="1"/>
</dbReference>
<accession>A0A974S2G0</accession>
<feature type="domain" description="DUF3048" evidence="3">
    <location>
        <begin position="45"/>
        <end position="185"/>
    </location>
</feature>
<dbReference type="AlphaFoldDB" id="A0A974S2G0"/>
<evidence type="ECO:0000256" key="2">
    <source>
        <dbReference type="SAM" id="SignalP"/>
    </source>
</evidence>
<gene>
    <name evidence="5" type="ORF">I6J18_12250</name>
</gene>
<dbReference type="Gene3D" id="3.50.90.10">
    <property type="entry name" value="YerB-like"/>
    <property type="match status" value="1"/>
</dbReference>
<dbReference type="KEGG" id="ppsr:I6J18_12250"/>
<dbReference type="PROSITE" id="PS51257">
    <property type="entry name" value="PROKAR_LIPOPROTEIN"/>
    <property type="match status" value="1"/>
</dbReference>
<sequence>MKVKMLFVLLASLLLITGCTQTEEDPKQPSEKTKTTKNSEQKYPLTGISTNEDIDRRAIAVTINNHPKARPQTGLADADIVYELLAEANITRFLAVYQSTWPEEVGPIRSARDYFIELAKGLDCIYVCHGNSPDAKTMLANNYIEALNGLKYDGTLFTRSNDRKAPHNSYITFANIEKGAEQNSFDLTGAPEPFSFLSEEKAGKLAGDEALSARVSYGNSSYNASYEYDEEAGKYQRYSDGEQTIEAEVQTPILLDNLLIIEAPHKVIDKEGRRNIDLTAGGNGYLLQKGKVNEIQWVNKNGRIVPMIDGTEAGLITGKTWVNVVPADPGLEATVTLNAKE</sequence>
<evidence type="ECO:0000259" key="4">
    <source>
        <dbReference type="Pfam" id="PF17479"/>
    </source>
</evidence>
<feature type="chain" id="PRO_5039259008" evidence="2">
    <location>
        <begin position="23"/>
        <end position="341"/>
    </location>
</feature>
<dbReference type="Pfam" id="PF11258">
    <property type="entry name" value="DUF3048"/>
    <property type="match status" value="1"/>
</dbReference>
<dbReference type="InterPro" id="IPR035328">
    <property type="entry name" value="DUF3048_C"/>
</dbReference>
<name>A0A974S2G0_PERPY</name>
<dbReference type="EMBL" id="CP068053">
    <property type="protein sequence ID" value="QQT02652.1"/>
    <property type="molecule type" value="Genomic_DNA"/>
</dbReference>
<evidence type="ECO:0000256" key="1">
    <source>
        <dbReference type="SAM" id="MobiDB-lite"/>
    </source>
</evidence>
<proteinExistence type="predicted"/>
<reference evidence="5 6" key="1">
    <citation type="submission" date="2021-01" db="EMBL/GenBank/DDBJ databases">
        <title>FDA dAtabase for Regulatory Grade micrObial Sequences (FDA-ARGOS): Supporting development and validation of Infectious Disease Dx tests.</title>
        <authorList>
            <person name="Nelson B."/>
            <person name="Plummer A."/>
            <person name="Tallon L."/>
            <person name="Sadzewicz L."/>
            <person name="Zhao X."/>
            <person name="Boylan J."/>
            <person name="Ott S."/>
            <person name="Bowen H."/>
            <person name="Vavikolanu K."/>
            <person name="Mehta A."/>
            <person name="Aluvathingal J."/>
            <person name="Nadendla S."/>
            <person name="Myers T."/>
            <person name="Yan Y."/>
            <person name="Sichtig H."/>
        </authorList>
    </citation>
    <scope>NUCLEOTIDE SEQUENCE [LARGE SCALE GENOMIC DNA]</scope>
    <source>
        <strain evidence="5 6">FDAARGOS_1161</strain>
    </source>
</reference>
<evidence type="ECO:0000313" key="5">
    <source>
        <dbReference type="EMBL" id="QQT02652.1"/>
    </source>
</evidence>
<dbReference type="RefSeq" id="WP_040375237.1">
    <property type="nucleotide sequence ID" value="NZ_JARMSH010000011.1"/>
</dbReference>
<dbReference type="SUPFAM" id="SSF159774">
    <property type="entry name" value="YerB-like"/>
    <property type="match status" value="1"/>
</dbReference>
<feature type="domain" description="DUF3048" evidence="4">
    <location>
        <begin position="214"/>
        <end position="322"/>
    </location>
</feature>
<evidence type="ECO:0000259" key="3">
    <source>
        <dbReference type="Pfam" id="PF11258"/>
    </source>
</evidence>
<organism evidence="5 6">
    <name type="scientific">Peribacillus psychrosaccharolyticus</name>
    <name type="common">Bacillus psychrosaccharolyticus</name>
    <dbReference type="NCBI Taxonomy" id="1407"/>
    <lineage>
        <taxon>Bacteria</taxon>
        <taxon>Bacillati</taxon>
        <taxon>Bacillota</taxon>
        <taxon>Bacilli</taxon>
        <taxon>Bacillales</taxon>
        <taxon>Bacillaceae</taxon>
        <taxon>Peribacillus</taxon>
    </lineage>
</organism>
<dbReference type="InterPro" id="IPR021416">
    <property type="entry name" value="DUF3048_N"/>
</dbReference>
<feature type="signal peptide" evidence="2">
    <location>
        <begin position="1"/>
        <end position="22"/>
    </location>
</feature>
<keyword evidence="2" id="KW-0732">Signal</keyword>
<keyword evidence="6" id="KW-1185">Reference proteome</keyword>
<feature type="region of interest" description="Disordered" evidence="1">
    <location>
        <begin position="22"/>
        <end position="45"/>
    </location>
</feature>
<dbReference type="Proteomes" id="UP000595254">
    <property type="component" value="Chromosome"/>
</dbReference>
<evidence type="ECO:0000313" key="6">
    <source>
        <dbReference type="Proteomes" id="UP000595254"/>
    </source>
</evidence>
<feature type="compositionally biased region" description="Basic and acidic residues" evidence="1">
    <location>
        <begin position="24"/>
        <end position="40"/>
    </location>
</feature>